<evidence type="ECO:0000313" key="2">
    <source>
        <dbReference type="EMBL" id="KAF6277389.1"/>
    </source>
</evidence>
<keyword evidence="3" id="KW-1185">Reference proteome</keyword>
<dbReference type="Proteomes" id="UP000527355">
    <property type="component" value="Unassembled WGS sequence"/>
</dbReference>
<feature type="compositionally biased region" description="Basic and acidic residues" evidence="1">
    <location>
        <begin position="60"/>
        <end position="71"/>
    </location>
</feature>
<sequence length="182" mass="19608">MSPAISELVHRGTQANSMTQEGSGSRRSKVSRRGGEDLDQCDGPFLLSHVIQGPPVKARASKENPPRTEPRRRSHSSCPRRNALTSPSSSTRFHARLPGVLKDNARFLCCQARIGAGPGGKCWPETQLSPEVALPIFLPPGLCELELYKATRASPSAVQEHTGRRPQPPIPALPCVPPEPAA</sequence>
<feature type="region of interest" description="Disordered" evidence="1">
    <location>
        <begin position="153"/>
        <end position="182"/>
    </location>
</feature>
<feature type="compositionally biased region" description="Polar residues" evidence="1">
    <location>
        <begin position="83"/>
        <end position="92"/>
    </location>
</feature>
<comment type="caution">
    <text evidence="2">The sequence shown here is derived from an EMBL/GenBank/DDBJ whole genome shotgun (WGS) entry which is preliminary data.</text>
</comment>
<dbReference type="EMBL" id="JABWUV010000024">
    <property type="protein sequence ID" value="KAF6277389.1"/>
    <property type="molecule type" value="Genomic_DNA"/>
</dbReference>
<dbReference type="AlphaFoldDB" id="A0A7J7RMN2"/>
<feature type="region of interest" description="Disordered" evidence="1">
    <location>
        <begin position="1"/>
        <end position="93"/>
    </location>
</feature>
<evidence type="ECO:0000256" key="1">
    <source>
        <dbReference type="SAM" id="MobiDB-lite"/>
    </source>
</evidence>
<proteinExistence type="predicted"/>
<gene>
    <name evidence="2" type="ORF">mMyoMyo1_010258</name>
</gene>
<reference evidence="2 3" key="1">
    <citation type="journal article" date="2020" name="Nature">
        <title>Six reference-quality genomes reveal evolution of bat adaptations.</title>
        <authorList>
            <person name="Jebb D."/>
            <person name="Huang Z."/>
            <person name="Pippel M."/>
            <person name="Hughes G.M."/>
            <person name="Lavrichenko K."/>
            <person name="Devanna P."/>
            <person name="Winkler S."/>
            <person name="Jermiin L.S."/>
            <person name="Skirmuntt E.C."/>
            <person name="Katzourakis A."/>
            <person name="Burkitt-Gray L."/>
            <person name="Ray D.A."/>
            <person name="Sullivan K.A.M."/>
            <person name="Roscito J.G."/>
            <person name="Kirilenko B.M."/>
            <person name="Davalos L.M."/>
            <person name="Corthals A.P."/>
            <person name="Power M.L."/>
            <person name="Jones G."/>
            <person name="Ransome R.D."/>
            <person name="Dechmann D.K.N."/>
            <person name="Locatelli A.G."/>
            <person name="Puechmaille S.J."/>
            <person name="Fedrigo O."/>
            <person name="Jarvis E.D."/>
            <person name="Hiller M."/>
            <person name="Vernes S.C."/>
            <person name="Myers E.W."/>
            <person name="Teeling E.C."/>
        </authorList>
    </citation>
    <scope>NUCLEOTIDE SEQUENCE [LARGE SCALE GENOMIC DNA]</scope>
    <source>
        <strain evidence="2">MMyoMyo1</strain>
        <tissue evidence="2">Flight muscle</tissue>
    </source>
</reference>
<evidence type="ECO:0000313" key="3">
    <source>
        <dbReference type="Proteomes" id="UP000527355"/>
    </source>
</evidence>
<organism evidence="2 3">
    <name type="scientific">Myotis myotis</name>
    <name type="common">Greater mouse-eared bat</name>
    <name type="synonym">Vespertilio myotis</name>
    <dbReference type="NCBI Taxonomy" id="51298"/>
    <lineage>
        <taxon>Eukaryota</taxon>
        <taxon>Metazoa</taxon>
        <taxon>Chordata</taxon>
        <taxon>Craniata</taxon>
        <taxon>Vertebrata</taxon>
        <taxon>Euteleostomi</taxon>
        <taxon>Mammalia</taxon>
        <taxon>Eutheria</taxon>
        <taxon>Laurasiatheria</taxon>
        <taxon>Chiroptera</taxon>
        <taxon>Yangochiroptera</taxon>
        <taxon>Vespertilionidae</taxon>
        <taxon>Myotis</taxon>
    </lineage>
</organism>
<accession>A0A7J7RMN2</accession>
<name>A0A7J7RMN2_MYOMY</name>
<feature type="compositionally biased region" description="Pro residues" evidence="1">
    <location>
        <begin position="166"/>
        <end position="182"/>
    </location>
</feature>
<protein>
    <submittedName>
        <fullName evidence="2">Uncharacterized protein</fullName>
    </submittedName>
</protein>